<gene>
    <name evidence="4" type="ORF">TWF694_002897</name>
</gene>
<organism evidence="4 5">
    <name type="scientific">Orbilia ellipsospora</name>
    <dbReference type="NCBI Taxonomy" id="2528407"/>
    <lineage>
        <taxon>Eukaryota</taxon>
        <taxon>Fungi</taxon>
        <taxon>Dikarya</taxon>
        <taxon>Ascomycota</taxon>
        <taxon>Pezizomycotina</taxon>
        <taxon>Orbiliomycetes</taxon>
        <taxon>Orbiliales</taxon>
        <taxon>Orbiliaceae</taxon>
        <taxon>Orbilia</taxon>
    </lineage>
</organism>
<dbReference type="PANTHER" id="PTHR40633:SF1">
    <property type="entry name" value="GPI ANCHORED SERINE-THREONINE RICH PROTEIN (AFU_ORTHOLOGUE AFUA_1G03630)"/>
    <property type="match status" value="1"/>
</dbReference>
<keyword evidence="5" id="KW-1185">Reference proteome</keyword>
<comment type="caution">
    <text evidence="4">The sequence shown here is derived from an EMBL/GenBank/DDBJ whole genome shotgun (WGS) entry which is preliminary data.</text>
</comment>
<dbReference type="InterPro" id="IPR052982">
    <property type="entry name" value="SRP1/TIP1-like"/>
</dbReference>
<evidence type="ECO:0000313" key="4">
    <source>
        <dbReference type="EMBL" id="KAK6531722.1"/>
    </source>
</evidence>
<keyword evidence="1 2" id="KW-0732">Signal</keyword>
<protein>
    <recommendedName>
        <fullName evidence="3">Yeast cell wall synthesis Kre9/Knh1-like N-terminal domain-containing protein</fullName>
    </recommendedName>
</protein>
<dbReference type="Proteomes" id="UP001365542">
    <property type="component" value="Unassembled WGS sequence"/>
</dbReference>
<sequence length="262" mass="27516">MRFITFLLATLMALTPSFVLAESNYNSLTAPLAGDIITAGKPFQVRWINPDGAIVNVVLLRGDYSSPKTIGALAVGISNVGVFNWNVQDALEPGTDYLIEIQSGVEKTFTPHFTVVSNPVVSSSTSEVYSLPTNLVEKTDTTDSGSVLTESYPIDATTVETETAIVTSDTSLIFPAPTEDLTSSTTGKIITLDATNTYSVTTVTYSTTKETVINGSSTTWVGNGTRTTSSLINPTSGNYGNPVGTGVPASLALVLAGLMLVI</sequence>
<evidence type="ECO:0000256" key="2">
    <source>
        <dbReference type="SAM" id="SignalP"/>
    </source>
</evidence>
<feature type="chain" id="PRO_5043687505" description="Yeast cell wall synthesis Kre9/Knh1-like N-terminal domain-containing protein" evidence="2">
    <location>
        <begin position="22"/>
        <end position="262"/>
    </location>
</feature>
<evidence type="ECO:0000256" key="1">
    <source>
        <dbReference type="ARBA" id="ARBA00022729"/>
    </source>
</evidence>
<feature type="domain" description="Yeast cell wall synthesis Kre9/Knh1-like N-terminal" evidence="3">
    <location>
        <begin position="31"/>
        <end position="115"/>
    </location>
</feature>
<feature type="signal peptide" evidence="2">
    <location>
        <begin position="1"/>
        <end position="21"/>
    </location>
</feature>
<reference evidence="4 5" key="1">
    <citation type="submission" date="2019-10" db="EMBL/GenBank/DDBJ databases">
        <authorList>
            <person name="Palmer J.M."/>
        </authorList>
    </citation>
    <scope>NUCLEOTIDE SEQUENCE [LARGE SCALE GENOMIC DNA]</scope>
    <source>
        <strain evidence="4 5">TWF694</strain>
    </source>
</reference>
<dbReference type="EMBL" id="JAVHJO010000012">
    <property type="protein sequence ID" value="KAK6531722.1"/>
    <property type="molecule type" value="Genomic_DNA"/>
</dbReference>
<proteinExistence type="predicted"/>
<evidence type="ECO:0000259" key="3">
    <source>
        <dbReference type="Pfam" id="PF10342"/>
    </source>
</evidence>
<dbReference type="AlphaFoldDB" id="A0AAV9X183"/>
<accession>A0AAV9X183</accession>
<name>A0AAV9X183_9PEZI</name>
<dbReference type="Pfam" id="PF10342">
    <property type="entry name" value="Kre9_KNH"/>
    <property type="match status" value="1"/>
</dbReference>
<dbReference type="InterPro" id="IPR018466">
    <property type="entry name" value="Kre9/Knh1-like_N"/>
</dbReference>
<evidence type="ECO:0000313" key="5">
    <source>
        <dbReference type="Proteomes" id="UP001365542"/>
    </source>
</evidence>
<dbReference type="PANTHER" id="PTHR40633">
    <property type="entry name" value="MATRIX PROTEIN, PUTATIVE (AFU_ORTHOLOGUE AFUA_8G05410)-RELATED"/>
    <property type="match status" value="1"/>
</dbReference>